<gene>
    <name evidence="1" type="ORF">ACFOSH_39155</name>
</gene>
<evidence type="ECO:0008006" key="3">
    <source>
        <dbReference type="Google" id="ProtNLM"/>
    </source>
</evidence>
<keyword evidence="2" id="KW-1185">Reference proteome</keyword>
<protein>
    <recommendedName>
        <fullName evidence="3">Gp5/Type VI secretion system Vgr protein OB-fold domain-containing protein</fullName>
    </recommendedName>
</protein>
<dbReference type="EMBL" id="JBHRWK010000094">
    <property type="protein sequence ID" value="MFC3455488.1"/>
    <property type="molecule type" value="Genomic_DNA"/>
</dbReference>
<name>A0ABV7PAK6_9PSEU</name>
<dbReference type="RefSeq" id="WP_378245978.1">
    <property type="nucleotide sequence ID" value="NZ_JBHRWK010000094.1"/>
</dbReference>
<sequence>MSKSSIVNSVQVVSALSNPVTVSLSHCPMAFDLQPEGSFEVAERTPQGGYIEVVFDSYEGRPILWVHGWEFGDTEISVNGVPQAVPPCIRNKQPEHRLKGWPAGRPEADPAAGLFVSDERTEGNNRIDVEDSGTMTSHVNPPKQLIWYSGAGVNGGSPKLVLHDDGLRIIGAHGHVVTEAGANDGRE</sequence>
<organism evidence="1 2">
    <name type="scientific">Amycolatopsis speibonae</name>
    <dbReference type="NCBI Taxonomy" id="1450224"/>
    <lineage>
        <taxon>Bacteria</taxon>
        <taxon>Bacillati</taxon>
        <taxon>Actinomycetota</taxon>
        <taxon>Actinomycetes</taxon>
        <taxon>Pseudonocardiales</taxon>
        <taxon>Pseudonocardiaceae</taxon>
        <taxon>Amycolatopsis</taxon>
    </lineage>
</organism>
<proteinExistence type="predicted"/>
<evidence type="ECO:0000313" key="1">
    <source>
        <dbReference type="EMBL" id="MFC3455488.1"/>
    </source>
</evidence>
<dbReference type="Proteomes" id="UP001595645">
    <property type="component" value="Unassembled WGS sequence"/>
</dbReference>
<comment type="caution">
    <text evidence="1">The sequence shown here is derived from an EMBL/GenBank/DDBJ whole genome shotgun (WGS) entry which is preliminary data.</text>
</comment>
<accession>A0ABV7PAK6</accession>
<evidence type="ECO:0000313" key="2">
    <source>
        <dbReference type="Proteomes" id="UP001595645"/>
    </source>
</evidence>
<reference evidence="2" key="1">
    <citation type="journal article" date="2019" name="Int. J. Syst. Evol. Microbiol.">
        <title>The Global Catalogue of Microorganisms (GCM) 10K type strain sequencing project: providing services to taxonomists for standard genome sequencing and annotation.</title>
        <authorList>
            <consortium name="The Broad Institute Genomics Platform"/>
            <consortium name="The Broad Institute Genome Sequencing Center for Infectious Disease"/>
            <person name="Wu L."/>
            <person name="Ma J."/>
        </authorList>
    </citation>
    <scope>NUCLEOTIDE SEQUENCE [LARGE SCALE GENOMIC DNA]</scope>
    <source>
        <strain evidence="2">CGMCC 4.7676</strain>
    </source>
</reference>